<comment type="similarity">
    <text evidence="8">Belongs to the aspartate/glutamate racemases family.</text>
</comment>
<comment type="pathway">
    <text evidence="8">Cell wall biogenesis; peptidoglycan biosynthesis.</text>
</comment>
<dbReference type="PANTHER" id="PTHR21198">
    <property type="entry name" value="GLUTAMATE RACEMASE"/>
    <property type="match status" value="1"/>
</dbReference>
<dbReference type="GO" id="GO:0009252">
    <property type="term" value="P:peptidoglycan biosynthetic process"/>
    <property type="evidence" value="ECO:0007669"/>
    <property type="project" value="UniProtKB-UniRule"/>
</dbReference>
<keyword evidence="5 8" id="KW-0413">Isomerase</keyword>
<dbReference type="HAMAP" id="MF_00258">
    <property type="entry name" value="Glu_racemase"/>
    <property type="match status" value="1"/>
</dbReference>
<evidence type="ECO:0000313" key="9">
    <source>
        <dbReference type="EMBL" id="KUK86348.1"/>
    </source>
</evidence>
<dbReference type="InterPro" id="IPR001920">
    <property type="entry name" value="Asp/Glu_race"/>
</dbReference>
<keyword evidence="3 8" id="KW-0133">Cell shape</keyword>
<comment type="catalytic activity">
    <reaction evidence="1 8">
        <text>L-glutamate = D-glutamate</text>
        <dbReference type="Rhea" id="RHEA:12813"/>
        <dbReference type="ChEBI" id="CHEBI:29985"/>
        <dbReference type="ChEBI" id="CHEBI:29986"/>
        <dbReference type="EC" id="5.1.1.3"/>
    </reaction>
</comment>
<feature type="binding site" evidence="8">
    <location>
        <begin position="44"/>
        <end position="45"/>
    </location>
    <ligand>
        <name>substrate</name>
    </ligand>
</feature>
<organism evidence="9 10">
    <name type="scientific">candidate division TA06 bacterium 34_109</name>
    <dbReference type="NCBI Taxonomy" id="1635277"/>
    <lineage>
        <taxon>Bacteria</taxon>
        <taxon>Bacteria division TA06</taxon>
    </lineage>
</organism>
<dbReference type="GO" id="GO:0008881">
    <property type="term" value="F:glutamate racemase activity"/>
    <property type="evidence" value="ECO:0007669"/>
    <property type="project" value="UniProtKB-UniRule"/>
</dbReference>
<comment type="caution">
    <text evidence="9">The sequence shown here is derived from an EMBL/GenBank/DDBJ whole genome shotgun (WGS) entry which is preliminary data.</text>
</comment>
<feature type="binding site" evidence="8">
    <location>
        <begin position="12"/>
        <end position="13"/>
    </location>
    <ligand>
        <name>substrate</name>
    </ligand>
</feature>
<protein>
    <recommendedName>
        <fullName evidence="7 8">Glutamate racemase</fullName>
        <ecNumber evidence="2 8">5.1.1.3</ecNumber>
    </recommendedName>
</protein>
<name>A0A101I0F6_UNCT6</name>
<evidence type="ECO:0000256" key="4">
    <source>
        <dbReference type="ARBA" id="ARBA00022984"/>
    </source>
</evidence>
<dbReference type="InterPro" id="IPR033134">
    <property type="entry name" value="Asp/Glu_racemase_AS_2"/>
</dbReference>
<dbReference type="InterPro" id="IPR004391">
    <property type="entry name" value="Glu_race"/>
</dbReference>
<dbReference type="NCBIfam" id="TIGR00067">
    <property type="entry name" value="glut_race"/>
    <property type="match status" value="1"/>
</dbReference>
<evidence type="ECO:0000256" key="8">
    <source>
        <dbReference type="HAMAP-Rule" id="MF_00258"/>
    </source>
</evidence>
<feature type="binding site" evidence="8">
    <location>
        <begin position="189"/>
        <end position="190"/>
    </location>
    <ligand>
        <name>substrate</name>
    </ligand>
</feature>
<reference evidence="10" key="1">
    <citation type="journal article" date="2015" name="MBio">
        <title>Genome-Resolved Metagenomic Analysis Reveals Roles for Candidate Phyla and Other Microbial Community Members in Biogeochemical Transformations in Oil Reservoirs.</title>
        <authorList>
            <person name="Hu P."/>
            <person name="Tom L."/>
            <person name="Singh A."/>
            <person name="Thomas B.C."/>
            <person name="Baker B.J."/>
            <person name="Piceno Y.M."/>
            <person name="Andersen G.L."/>
            <person name="Banfield J.F."/>
        </authorList>
    </citation>
    <scope>NUCLEOTIDE SEQUENCE [LARGE SCALE GENOMIC DNA]</scope>
</reference>
<gene>
    <name evidence="8" type="primary">murI</name>
    <name evidence="9" type="ORF">XE03_1543</name>
</gene>
<keyword evidence="6 8" id="KW-0961">Cell wall biogenesis/degradation</keyword>
<dbReference type="InterPro" id="IPR018187">
    <property type="entry name" value="Asp/Glu_racemase_AS_1"/>
</dbReference>
<accession>A0A101I0F6</accession>
<dbReference type="InterPro" id="IPR015942">
    <property type="entry name" value="Asp/Glu/hydantoin_racemase"/>
</dbReference>
<feature type="active site" description="Proton donor/acceptor" evidence="8">
    <location>
        <position position="75"/>
    </location>
</feature>
<dbReference type="EC" id="5.1.1.3" evidence="2 8"/>
<evidence type="ECO:0000256" key="2">
    <source>
        <dbReference type="ARBA" id="ARBA00013090"/>
    </source>
</evidence>
<keyword evidence="4 8" id="KW-0573">Peptidoglycan synthesis</keyword>
<evidence type="ECO:0000256" key="1">
    <source>
        <dbReference type="ARBA" id="ARBA00001602"/>
    </source>
</evidence>
<dbReference type="Pfam" id="PF01177">
    <property type="entry name" value="Asp_Glu_race"/>
    <property type="match status" value="1"/>
</dbReference>
<dbReference type="PANTHER" id="PTHR21198:SF3">
    <property type="entry name" value="GLUTAMATE RACEMASE"/>
    <property type="match status" value="1"/>
</dbReference>
<comment type="function">
    <text evidence="8">Provides the (R)-glutamate required for cell wall biosynthesis.</text>
</comment>
<dbReference type="GO" id="GO:0008360">
    <property type="term" value="P:regulation of cell shape"/>
    <property type="evidence" value="ECO:0007669"/>
    <property type="project" value="UniProtKB-KW"/>
</dbReference>
<dbReference type="PROSITE" id="PS00923">
    <property type="entry name" value="ASP_GLU_RACEMASE_1"/>
    <property type="match status" value="1"/>
</dbReference>
<dbReference type="UniPathway" id="UPA00219"/>
<evidence type="ECO:0000313" key="10">
    <source>
        <dbReference type="Proteomes" id="UP000053467"/>
    </source>
</evidence>
<evidence type="ECO:0000256" key="3">
    <source>
        <dbReference type="ARBA" id="ARBA00022960"/>
    </source>
</evidence>
<dbReference type="FunFam" id="3.40.50.1860:FF:000002">
    <property type="entry name" value="Glutamate racemase"/>
    <property type="match status" value="1"/>
</dbReference>
<dbReference type="SUPFAM" id="SSF53681">
    <property type="entry name" value="Aspartate/glutamate racemase"/>
    <property type="match status" value="2"/>
</dbReference>
<dbReference type="Proteomes" id="UP000053467">
    <property type="component" value="Unassembled WGS sequence"/>
</dbReference>
<dbReference type="EMBL" id="LGGX01000021">
    <property type="protein sequence ID" value="KUK86348.1"/>
    <property type="molecule type" value="Genomic_DNA"/>
</dbReference>
<dbReference type="PATRIC" id="fig|1635277.3.peg.905"/>
<proteinExistence type="inferred from homology"/>
<dbReference type="PROSITE" id="PS00924">
    <property type="entry name" value="ASP_GLU_RACEMASE_2"/>
    <property type="match status" value="1"/>
</dbReference>
<feature type="binding site" evidence="8">
    <location>
        <begin position="76"/>
        <end position="77"/>
    </location>
    <ligand>
        <name>substrate</name>
    </ligand>
</feature>
<feature type="active site" description="Proton donor/acceptor" evidence="8">
    <location>
        <position position="188"/>
    </location>
</feature>
<evidence type="ECO:0000256" key="6">
    <source>
        <dbReference type="ARBA" id="ARBA00023316"/>
    </source>
</evidence>
<dbReference type="AlphaFoldDB" id="A0A101I0F6"/>
<evidence type="ECO:0000256" key="5">
    <source>
        <dbReference type="ARBA" id="ARBA00023235"/>
    </source>
</evidence>
<sequence>MKEEEKAIGLLDSGLGGLSVFKELKKQLPQEQIIYCGDTAHAPYGEKNDEEILAYVLSIIDFLLQQNVKMIIIACNTATAVALDKVSQKYALPIIGVINPGAREAVKQTRNKRIGIIGTQVTIRRQSYEKAIREMDPSIVTCSNACSNQIIREMEEQALHNEKKITMLLRECVKPIIENDIDTLIWGCTHYPFLQKYIKKDIDQKVRLVDPSEATVREARDWFQKLHLNNTYQSGLDSFFISGNPELFARIAEKLLGYPAGKFQKATF</sequence>
<dbReference type="GO" id="GO:0071555">
    <property type="term" value="P:cell wall organization"/>
    <property type="evidence" value="ECO:0007669"/>
    <property type="project" value="UniProtKB-KW"/>
</dbReference>
<evidence type="ECO:0000256" key="7">
    <source>
        <dbReference type="ARBA" id="ARBA00070053"/>
    </source>
</evidence>
<dbReference type="Gene3D" id="3.40.50.1860">
    <property type="match status" value="2"/>
</dbReference>